<dbReference type="Proteomes" id="UP001154265">
    <property type="component" value="Unassembled WGS sequence"/>
</dbReference>
<sequence>MSQSLPLMAPQVIFLDAVGTLFGLRQSVGNVYSQFAANAGVNVDATQLNQAFIASFRAAPRCAFPGVSPPALPQLEYHWWKDVAANSFAAVDALGLFPDFDQFFQPLFAYYETAAPWYLYPDVLPALNYWQSHGTALAVISNFDSRLHQVLQVLGLGEFFSSLTLSSQVGAAKPDIEIFHRALEAYSISPEQAWHIGDSWSEDVQGAIASGINPIWLNRENALFQDQPVDDTHSVLTISSLTDL</sequence>
<gene>
    <name evidence="1" type="ORF">L3556_06525</name>
</gene>
<dbReference type="CDD" id="cd16415">
    <property type="entry name" value="HAD_dREG-2_like"/>
    <property type="match status" value="1"/>
</dbReference>
<dbReference type="InterPro" id="IPR006439">
    <property type="entry name" value="HAD-SF_hydro_IA"/>
</dbReference>
<keyword evidence="1" id="KW-0378">Hydrolase</keyword>
<dbReference type="SFLD" id="SFLDS00003">
    <property type="entry name" value="Haloacid_Dehalogenase"/>
    <property type="match status" value="1"/>
</dbReference>
<evidence type="ECO:0000313" key="2">
    <source>
        <dbReference type="Proteomes" id="UP001154265"/>
    </source>
</evidence>
<dbReference type="EMBL" id="JAKKUT010000002">
    <property type="protein sequence ID" value="MDG2990590.1"/>
    <property type="molecule type" value="Genomic_DNA"/>
</dbReference>
<reference evidence="1" key="1">
    <citation type="journal article" date="2022" name="Genome Biol. Evol.">
        <title>A New Gene Family Diagnostic for Intracellular Biomineralization of Amorphous Ca Carbonates by Cyanobacteria.</title>
        <authorList>
            <person name="Benzerara K."/>
            <person name="Duprat E."/>
            <person name="Bitard-Feildel T."/>
            <person name="Caumes G."/>
            <person name="Cassier-Chauvat C."/>
            <person name="Chauvat F."/>
            <person name="Dezi M."/>
            <person name="Diop S.I."/>
            <person name="Gaschignard G."/>
            <person name="Gorgen S."/>
            <person name="Gugger M."/>
            <person name="Lopez-Garcia P."/>
            <person name="Millet M."/>
            <person name="Skouri-Panet F."/>
            <person name="Moreira D."/>
            <person name="Callebaut I."/>
        </authorList>
    </citation>
    <scope>NUCLEOTIDE SEQUENCE</scope>
    <source>
        <strain evidence="1">G9</strain>
    </source>
</reference>
<dbReference type="InterPro" id="IPR051828">
    <property type="entry name" value="HAD-like_hydrolase_domain"/>
</dbReference>
<reference evidence="1" key="2">
    <citation type="submission" date="2022-01" db="EMBL/GenBank/DDBJ databases">
        <authorList>
            <person name="Zivanovic Y."/>
            <person name="Moreira D."/>
            <person name="Lopez-Garcia P."/>
        </authorList>
    </citation>
    <scope>NUCLEOTIDE SEQUENCE</scope>
    <source>
        <strain evidence="1">G9</strain>
    </source>
</reference>
<dbReference type="InterPro" id="IPR023214">
    <property type="entry name" value="HAD_sf"/>
</dbReference>
<dbReference type="RefSeq" id="WP_277866497.1">
    <property type="nucleotide sequence ID" value="NZ_JAKKUT010000002.1"/>
</dbReference>
<dbReference type="InterPro" id="IPR036412">
    <property type="entry name" value="HAD-like_sf"/>
</dbReference>
<keyword evidence="2" id="KW-1185">Reference proteome</keyword>
<dbReference type="Pfam" id="PF00702">
    <property type="entry name" value="Hydrolase"/>
    <property type="match status" value="1"/>
</dbReference>
<proteinExistence type="predicted"/>
<name>A0ABT6EZ43_9SYNE</name>
<dbReference type="Gene3D" id="3.40.50.1000">
    <property type="entry name" value="HAD superfamily/HAD-like"/>
    <property type="match status" value="1"/>
</dbReference>
<accession>A0ABT6EZ43</accession>
<dbReference type="SFLD" id="SFLDG01129">
    <property type="entry name" value="C1.5:_HAD__Beta-PGM__Phosphata"/>
    <property type="match status" value="1"/>
</dbReference>
<dbReference type="GO" id="GO:0016787">
    <property type="term" value="F:hydrolase activity"/>
    <property type="evidence" value="ECO:0007669"/>
    <property type="project" value="UniProtKB-KW"/>
</dbReference>
<dbReference type="InterPro" id="IPR011949">
    <property type="entry name" value="HAD-SF_hydro_IA_REG-2-like"/>
</dbReference>
<dbReference type="Gene3D" id="1.10.150.720">
    <property type="entry name" value="Haloacid dehalogenase-like hydrolase"/>
    <property type="match status" value="1"/>
</dbReference>
<dbReference type="PANTHER" id="PTHR46191">
    <property type="match status" value="1"/>
</dbReference>
<dbReference type="SUPFAM" id="SSF56784">
    <property type="entry name" value="HAD-like"/>
    <property type="match status" value="1"/>
</dbReference>
<organism evidence="1 2">
    <name type="scientific">Candidatus Synechococcus calcipolaris G9</name>
    <dbReference type="NCBI Taxonomy" id="1497997"/>
    <lineage>
        <taxon>Bacteria</taxon>
        <taxon>Bacillati</taxon>
        <taxon>Cyanobacteriota</taxon>
        <taxon>Cyanophyceae</taxon>
        <taxon>Synechococcales</taxon>
        <taxon>Synechococcaceae</taxon>
        <taxon>Synechococcus</taxon>
    </lineage>
</organism>
<protein>
    <submittedName>
        <fullName evidence="1">HAD-IA family hydrolase</fullName>
    </submittedName>
</protein>
<dbReference type="InterPro" id="IPR044924">
    <property type="entry name" value="HAD-SF_hydro_IA_REG-2-like_cap"/>
</dbReference>
<evidence type="ECO:0000313" key="1">
    <source>
        <dbReference type="EMBL" id="MDG2990590.1"/>
    </source>
</evidence>
<comment type="caution">
    <text evidence="1">The sequence shown here is derived from an EMBL/GenBank/DDBJ whole genome shotgun (WGS) entry which is preliminary data.</text>
</comment>
<dbReference type="PANTHER" id="PTHR46191:SF2">
    <property type="entry name" value="HALOACID DEHALOGENASE-LIKE HYDROLASE DOMAIN-CONTAINING PROTEIN 3"/>
    <property type="match status" value="1"/>
</dbReference>
<dbReference type="NCBIfam" id="TIGR01549">
    <property type="entry name" value="HAD-SF-IA-v1"/>
    <property type="match status" value="1"/>
</dbReference>
<dbReference type="NCBIfam" id="TIGR02252">
    <property type="entry name" value="DREG-2"/>
    <property type="match status" value="1"/>
</dbReference>